<feature type="compositionally biased region" description="Pro residues" evidence="11">
    <location>
        <begin position="626"/>
        <end position="639"/>
    </location>
</feature>
<keyword evidence="3" id="KW-0808">Transferase</keyword>
<reference evidence="16" key="1">
    <citation type="journal article" date="2019" name="Int. J. Syst. Evol. Microbiol.">
        <title>The Global Catalogue of Microorganisms (GCM) 10K type strain sequencing project: providing services to taxonomists for standard genome sequencing and annotation.</title>
        <authorList>
            <consortium name="The Broad Institute Genomics Platform"/>
            <consortium name="The Broad Institute Genome Sequencing Center for Infectious Disease"/>
            <person name="Wu L."/>
            <person name="Ma J."/>
        </authorList>
    </citation>
    <scope>NUCLEOTIDE SEQUENCE [LARGE SCALE GENOMIC DNA]</scope>
    <source>
        <strain evidence="16">JCM 16034</strain>
    </source>
</reference>
<evidence type="ECO:0000256" key="6">
    <source>
        <dbReference type="ARBA" id="ARBA00022777"/>
    </source>
</evidence>
<dbReference type="Pfam" id="PF03793">
    <property type="entry name" value="PASTA"/>
    <property type="match status" value="3"/>
</dbReference>
<evidence type="ECO:0000256" key="3">
    <source>
        <dbReference type="ARBA" id="ARBA00022679"/>
    </source>
</evidence>
<evidence type="ECO:0000256" key="4">
    <source>
        <dbReference type="ARBA" id="ARBA00022737"/>
    </source>
</evidence>
<organism evidence="15 16">
    <name type="scientific">Sinomonas flava</name>
    <dbReference type="NCBI Taxonomy" id="496857"/>
    <lineage>
        <taxon>Bacteria</taxon>
        <taxon>Bacillati</taxon>
        <taxon>Actinomycetota</taxon>
        <taxon>Actinomycetes</taxon>
        <taxon>Micrococcales</taxon>
        <taxon>Micrococcaceae</taxon>
        <taxon>Sinomonas</taxon>
    </lineage>
</organism>
<keyword evidence="16" id="KW-1185">Reference proteome</keyword>
<dbReference type="Proteomes" id="UP001500432">
    <property type="component" value="Unassembled WGS sequence"/>
</dbReference>
<keyword evidence="12" id="KW-1133">Transmembrane helix</keyword>
<dbReference type="PROSITE" id="PS50011">
    <property type="entry name" value="PROTEIN_KINASE_DOM"/>
    <property type="match status" value="1"/>
</dbReference>
<evidence type="ECO:0000313" key="15">
    <source>
        <dbReference type="EMBL" id="GAA2201169.1"/>
    </source>
</evidence>
<dbReference type="CDD" id="cd06577">
    <property type="entry name" value="PASTA_pknB"/>
    <property type="match status" value="3"/>
</dbReference>
<feature type="domain" description="PASTA" evidence="14">
    <location>
        <begin position="422"/>
        <end position="489"/>
    </location>
</feature>
<evidence type="ECO:0000256" key="5">
    <source>
        <dbReference type="ARBA" id="ARBA00022741"/>
    </source>
</evidence>
<dbReference type="InterPro" id="IPR017441">
    <property type="entry name" value="Protein_kinase_ATP_BS"/>
</dbReference>
<dbReference type="PROSITE" id="PS00107">
    <property type="entry name" value="PROTEIN_KINASE_ATP"/>
    <property type="match status" value="1"/>
</dbReference>
<dbReference type="Gene3D" id="3.30.10.20">
    <property type="match status" value="3"/>
</dbReference>
<dbReference type="SMART" id="SM00220">
    <property type="entry name" value="S_TKc"/>
    <property type="match status" value="1"/>
</dbReference>
<keyword evidence="7 10" id="KW-0067">ATP-binding</keyword>
<dbReference type="Pfam" id="PF00069">
    <property type="entry name" value="Pkinase"/>
    <property type="match status" value="1"/>
</dbReference>
<dbReference type="InterPro" id="IPR005543">
    <property type="entry name" value="PASTA_dom"/>
</dbReference>
<feature type="domain" description="PASTA" evidence="14">
    <location>
        <begin position="558"/>
        <end position="624"/>
    </location>
</feature>
<name>A0ABP5NNL9_9MICC</name>
<feature type="transmembrane region" description="Helical" evidence="12">
    <location>
        <begin position="393"/>
        <end position="414"/>
    </location>
</feature>
<dbReference type="PROSITE" id="PS00108">
    <property type="entry name" value="PROTEIN_KINASE_ST"/>
    <property type="match status" value="1"/>
</dbReference>
<keyword evidence="12" id="KW-0472">Membrane</keyword>
<comment type="catalytic activity">
    <reaction evidence="8">
        <text>L-threonyl-[protein] + ATP = O-phospho-L-threonyl-[protein] + ADP + H(+)</text>
        <dbReference type="Rhea" id="RHEA:46608"/>
        <dbReference type="Rhea" id="RHEA-COMP:11060"/>
        <dbReference type="Rhea" id="RHEA-COMP:11605"/>
        <dbReference type="ChEBI" id="CHEBI:15378"/>
        <dbReference type="ChEBI" id="CHEBI:30013"/>
        <dbReference type="ChEBI" id="CHEBI:30616"/>
        <dbReference type="ChEBI" id="CHEBI:61977"/>
        <dbReference type="ChEBI" id="CHEBI:456216"/>
        <dbReference type="EC" id="2.7.11.1"/>
    </reaction>
</comment>
<feature type="domain" description="Protein kinase" evidence="13">
    <location>
        <begin position="11"/>
        <end position="279"/>
    </location>
</feature>
<keyword evidence="12" id="KW-0812">Transmembrane</keyword>
<feature type="binding site" evidence="10">
    <location>
        <position position="40"/>
    </location>
    <ligand>
        <name>ATP</name>
        <dbReference type="ChEBI" id="CHEBI:30616"/>
    </ligand>
</feature>
<evidence type="ECO:0000256" key="7">
    <source>
        <dbReference type="ARBA" id="ARBA00022840"/>
    </source>
</evidence>
<accession>A0ABP5NNL9</accession>
<dbReference type="Gene3D" id="3.30.200.20">
    <property type="entry name" value="Phosphorylase Kinase, domain 1"/>
    <property type="match status" value="1"/>
</dbReference>
<comment type="caution">
    <text evidence="15">The sequence shown here is derived from an EMBL/GenBank/DDBJ whole genome shotgun (WGS) entry which is preliminary data.</text>
</comment>
<dbReference type="InterPro" id="IPR008271">
    <property type="entry name" value="Ser/Thr_kinase_AS"/>
</dbReference>
<feature type="region of interest" description="Disordered" evidence="11">
    <location>
        <begin position="314"/>
        <end position="356"/>
    </location>
</feature>
<keyword evidence="4" id="KW-0677">Repeat</keyword>
<sequence>MPRPLVLSGRYELGELIGRGGMADVYEGRDLRLGRTVAVKMLRPDMARDTQFRVRFEREARAVAGLNHASIVAVYDTGEQQPDPGTPHAVAVPYIVMEHVGGQTLRELIRANSVTVDEAVEYMLGVLSALEYSHRSGIVHRDIKPANVMVCRDSGAVKVMDFGIARAMADSAATMTQTQAVVGTAQYLSPEQARGEVVDARSDLYSAGCLLYELLTGRPPFVGESAVSVAYQHVQSSPPPASDFNPKVTPALESVLDRALEKDPDARFQDAAAFRRALRAARAGVVVPPRPLTGGGAAAAAAASVGATGAGAAAAAEAGPEDPAHDAGVPTQAVNVGDGGGAEEGAGRHAASSHLGDTGEIPQVQAAPAAGLIAFDDARDEERARRGRGKRRAWITVLILAALLLIGAGGLWLYQYVNQPAAVTTVTVPSVENMSETEAALLLQRQGLDLEPIQRPNHATVPKGTAIDTIPGAGTQLQKGSKITLEVSAGPSSAEIPKDLLGATEAGARATLERLGLKVKPRSVLANDPKAPYGTVIATNPGVGQMVAIGSEVELTVSTGKVTVPELRGKTLEDAQAILTGLGLRADPREVENAVVAPGTITDQSPAPDGNVDQGGVVILSVAKAPPAPPPPAPSPTPTPTSTQSSNPKSTQNPGHGNG</sequence>
<keyword evidence="2" id="KW-0723">Serine/threonine-protein kinase</keyword>
<dbReference type="InterPro" id="IPR011009">
    <property type="entry name" value="Kinase-like_dom_sf"/>
</dbReference>
<evidence type="ECO:0000259" key="14">
    <source>
        <dbReference type="PROSITE" id="PS51178"/>
    </source>
</evidence>
<evidence type="ECO:0000256" key="9">
    <source>
        <dbReference type="ARBA" id="ARBA00048679"/>
    </source>
</evidence>
<comment type="catalytic activity">
    <reaction evidence="9">
        <text>L-seryl-[protein] + ATP = O-phospho-L-seryl-[protein] + ADP + H(+)</text>
        <dbReference type="Rhea" id="RHEA:17989"/>
        <dbReference type="Rhea" id="RHEA-COMP:9863"/>
        <dbReference type="Rhea" id="RHEA-COMP:11604"/>
        <dbReference type="ChEBI" id="CHEBI:15378"/>
        <dbReference type="ChEBI" id="CHEBI:29999"/>
        <dbReference type="ChEBI" id="CHEBI:30616"/>
        <dbReference type="ChEBI" id="CHEBI:83421"/>
        <dbReference type="ChEBI" id="CHEBI:456216"/>
        <dbReference type="EC" id="2.7.11.1"/>
    </reaction>
</comment>
<evidence type="ECO:0000256" key="1">
    <source>
        <dbReference type="ARBA" id="ARBA00012513"/>
    </source>
</evidence>
<evidence type="ECO:0000256" key="10">
    <source>
        <dbReference type="PROSITE-ProRule" id="PRU10141"/>
    </source>
</evidence>
<dbReference type="CDD" id="cd14014">
    <property type="entry name" value="STKc_PknB_like"/>
    <property type="match status" value="1"/>
</dbReference>
<keyword evidence="5 10" id="KW-0547">Nucleotide-binding</keyword>
<proteinExistence type="predicted"/>
<dbReference type="Gene3D" id="1.10.510.10">
    <property type="entry name" value="Transferase(Phosphotransferase) domain 1"/>
    <property type="match status" value="1"/>
</dbReference>
<evidence type="ECO:0000256" key="11">
    <source>
        <dbReference type="SAM" id="MobiDB-lite"/>
    </source>
</evidence>
<protein>
    <recommendedName>
        <fullName evidence="1">non-specific serine/threonine protein kinase</fullName>
        <ecNumber evidence="1">2.7.11.1</ecNumber>
    </recommendedName>
</protein>
<evidence type="ECO:0000313" key="16">
    <source>
        <dbReference type="Proteomes" id="UP001500432"/>
    </source>
</evidence>
<dbReference type="InterPro" id="IPR000719">
    <property type="entry name" value="Prot_kinase_dom"/>
</dbReference>
<evidence type="ECO:0000259" key="13">
    <source>
        <dbReference type="PROSITE" id="PS50011"/>
    </source>
</evidence>
<dbReference type="SMART" id="SM00740">
    <property type="entry name" value="PASTA"/>
    <property type="match status" value="3"/>
</dbReference>
<keyword evidence="6" id="KW-0418">Kinase</keyword>
<evidence type="ECO:0000256" key="12">
    <source>
        <dbReference type="SAM" id="Phobius"/>
    </source>
</evidence>
<dbReference type="PANTHER" id="PTHR43289:SF6">
    <property type="entry name" value="SERINE_THREONINE-PROTEIN KINASE NEKL-3"/>
    <property type="match status" value="1"/>
</dbReference>
<dbReference type="EC" id="2.7.11.1" evidence="1"/>
<dbReference type="EMBL" id="BAAAQW010000006">
    <property type="protein sequence ID" value="GAA2201169.1"/>
    <property type="molecule type" value="Genomic_DNA"/>
</dbReference>
<dbReference type="RefSeq" id="WP_344300022.1">
    <property type="nucleotide sequence ID" value="NZ_BAAAQW010000006.1"/>
</dbReference>
<evidence type="ECO:0000256" key="8">
    <source>
        <dbReference type="ARBA" id="ARBA00047899"/>
    </source>
</evidence>
<feature type="region of interest" description="Disordered" evidence="11">
    <location>
        <begin position="598"/>
        <end position="659"/>
    </location>
</feature>
<dbReference type="SUPFAM" id="SSF56112">
    <property type="entry name" value="Protein kinase-like (PK-like)"/>
    <property type="match status" value="1"/>
</dbReference>
<gene>
    <name evidence="15" type="ORF">GCM10009849_24590</name>
</gene>
<dbReference type="PANTHER" id="PTHR43289">
    <property type="entry name" value="MITOGEN-ACTIVATED PROTEIN KINASE KINASE KINASE 20-RELATED"/>
    <property type="match status" value="1"/>
</dbReference>
<dbReference type="NCBIfam" id="NF033483">
    <property type="entry name" value="PknB_PASTA_kin"/>
    <property type="match status" value="1"/>
</dbReference>
<dbReference type="PROSITE" id="PS51178">
    <property type="entry name" value="PASTA"/>
    <property type="match status" value="2"/>
</dbReference>
<evidence type="ECO:0000256" key="2">
    <source>
        <dbReference type="ARBA" id="ARBA00022527"/>
    </source>
</evidence>
<feature type="compositionally biased region" description="Low complexity" evidence="11">
    <location>
        <begin position="640"/>
        <end position="653"/>
    </location>
</feature>